<dbReference type="GO" id="GO:0000156">
    <property type="term" value="F:phosphorelay response regulator activity"/>
    <property type="evidence" value="ECO:0007669"/>
    <property type="project" value="TreeGrafter"/>
</dbReference>
<dbReference type="EMBL" id="UOFN01000050">
    <property type="protein sequence ID" value="VAW75638.1"/>
    <property type="molecule type" value="Genomic_DNA"/>
</dbReference>
<feature type="domain" description="HTH LytTR-type" evidence="3">
    <location>
        <begin position="139"/>
        <end position="243"/>
    </location>
</feature>
<dbReference type="SUPFAM" id="SSF52172">
    <property type="entry name" value="CheY-like"/>
    <property type="match status" value="1"/>
</dbReference>
<protein>
    <submittedName>
        <fullName evidence="4">Autolysis response regulater LytR</fullName>
    </submittedName>
</protein>
<dbReference type="GO" id="GO:0005829">
    <property type="term" value="C:cytosol"/>
    <property type="evidence" value="ECO:0007669"/>
    <property type="project" value="TreeGrafter"/>
</dbReference>
<dbReference type="GO" id="GO:0006355">
    <property type="term" value="P:regulation of DNA-templated transcription"/>
    <property type="evidence" value="ECO:0007669"/>
    <property type="project" value="TreeGrafter"/>
</dbReference>
<dbReference type="Gene3D" id="2.40.50.1020">
    <property type="entry name" value="LytTr DNA-binding domain"/>
    <property type="match status" value="1"/>
</dbReference>
<dbReference type="PANTHER" id="PTHR48111:SF3">
    <property type="entry name" value="TRANSCRIPTIONAL REGULATORY PROTEIN BTSR"/>
    <property type="match status" value="1"/>
</dbReference>
<reference evidence="4" key="1">
    <citation type="submission" date="2018-06" db="EMBL/GenBank/DDBJ databases">
        <authorList>
            <person name="Zhirakovskaya E."/>
        </authorList>
    </citation>
    <scope>NUCLEOTIDE SEQUENCE</scope>
</reference>
<dbReference type="Pfam" id="PF04397">
    <property type="entry name" value="LytTR"/>
    <property type="match status" value="1"/>
</dbReference>
<evidence type="ECO:0000256" key="1">
    <source>
        <dbReference type="ARBA" id="ARBA00023125"/>
    </source>
</evidence>
<dbReference type="SMART" id="SM00448">
    <property type="entry name" value="REC"/>
    <property type="match status" value="1"/>
</dbReference>
<organism evidence="4">
    <name type="scientific">hydrothermal vent metagenome</name>
    <dbReference type="NCBI Taxonomy" id="652676"/>
    <lineage>
        <taxon>unclassified sequences</taxon>
        <taxon>metagenomes</taxon>
        <taxon>ecological metagenomes</taxon>
    </lineage>
</organism>
<sequence length="245" mass="27378">MKCLVVDDESLARERLSRMVNQLEGCEVCGEAADGQQTLSQVQALAPELVLMDIRMPGMDGLEAARHLLNLDQPPAVVFTTAYGDHALEAFEAQAIDYLLKPIRAERLQQALDKARRITLGQLEGVEESAVGERARTHLCAPSRGNLELIPVTEIVYLQADQKYVTVRSASNRILVEDALKSLEQEFGDQFIRIHRNALVAVHSIRALEKDSEGHCQVVLEGVEERLEVSRRLLPDVRRHIRKGT</sequence>
<dbReference type="Pfam" id="PF00072">
    <property type="entry name" value="Response_reg"/>
    <property type="match status" value="1"/>
</dbReference>
<keyword evidence="1" id="KW-0238">DNA-binding</keyword>
<dbReference type="InterPro" id="IPR011006">
    <property type="entry name" value="CheY-like_superfamily"/>
</dbReference>
<proteinExistence type="predicted"/>
<evidence type="ECO:0000259" key="3">
    <source>
        <dbReference type="PROSITE" id="PS50930"/>
    </source>
</evidence>
<dbReference type="InterPro" id="IPR001789">
    <property type="entry name" value="Sig_transdc_resp-reg_receiver"/>
</dbReference>
<dbReference type="InterPro" id="IPR039420">
    <property type="entry name" value="WalR-like"/>
</dbReference>
<evidence type="ECO:0000259" key="2">
    <source>
        <dbReference type="PROSITE" id="PS50110"/>
    </source>
</evidence>
<gene>
    <name evidence="4" type="ORF">MNBD_GAMMA15-903</name>
</gene>
<dbReference type="Gene3D" id="3.40.50.2300">
    <property type="match status" value="1"/>
</dbReference>
<dbReference type="GO" id="GO:0032993">
    <property type="term" value="C:protein-DNA complex"/>
    <property type="evidence" value="ECO:0007669"/>
    <property type="project" value="TreeGrafter"/>
</dbReference>
<dbReference type="PROSITE" id="PS50930">
    <property type="entry name" value="HTH_LYTTR"/>
    <property type="match status" value="1"/>
</dbReference>
<accession>A0A3B0Y4H0</accession>
<evidence type="ECO:0000313" key="4">
    <source>
        <dbReference type="EMBL" id="VAW75638.1"/>
    </source>
</evidence>
<dbReference type="InterPro" id="IPR007492">
    <property type="entry name" value="LytTR_DNA-bd_dom"/>
</dbReference>
<dbReference type="PROSITE" id="PS50110">
    <property type="entry name" value="RESPONSE_REGULATORY"/>
    <property type="match status" value="1"/>
</dbReference>
<dbReference type="GO" id="GO:0000976">
    <property type="term" value="F:transcription cis-regulatory region binding"/>
    <property type="evidence" value="ECO:0007669"/>
    <property type="project" value="TreeGrafter"/>
</dbReference>
<name>A0A3B0Y4H0_9ZZZZ</name>
<dbReference type="PANTHER" id="PTHR48111">
    <property type="entry name" value="REGULATOR OF RPOS"/>
    <property type="match status" value="1"/>
</dbReference>
<dbReference type="AlphaFoldDB" id="A0A3B0Y4H0"/>
<dbReference type="SMART" id="SM00850">
    <property type="entry name" value="LytTR"/>
    <property type="match status" value="1"/>
</dbReference>
<feature type="domain" description="Response regulatory" evidence="2">
    <location>
        <begin position="2"/>
        <end position="116"/>
    </location>
</feature>